<dbReference type="GO" id="GO:0042823">
    <property type="term" value="P:pyridoxal phosphate biosynthetic process"/>
    <property type="evidence" value="ECO:0007669"/>
    <property type="project" value="UniProtKB-UniRule"/>
</dbReference>
<accession>A0A1M5R9K5</accession>
<dbReference type="EC" id="4.3.3.6" evidence="8"/>
<feature type="binding site" evidence="8">
    <location>
        <position position="211"/>
    </location>
    <ligand>
        <name>D-ribose 5-phosphate</name>
        <dbReference type="ChEBI" id="CHEBI:78346"/>
    </ligand>
</feature>
<dbReference type="GO" id="GO:0036381">
    <property type="term" value="F:pyridoxal 5'-phosphate synthase (glutamine hydrolysing) activity"/>
    <property type="evidence" value="ECO:0007669"/>
    <property type="project" value="UniProtKB-UniRule"/>
</dbReference>
<evidence type="ECO:0000256" key="9">
    <source>
        <dbReference type="PROSITE-ProRule" id="PRU00481"/>
    </source>
</evidence>
<feature type="active site" description="Schiff-base intermediate with D-ribose 5-phosphate" evidence="8">
    <location>
        <position position="78"/>
    </location>
</feature>
<evidence type="ECO:0000256" key="2">
    <source>
        <dbReference type="ARBA" id="ARBA00007281"/>
    </source>
</evidence>
<dbReference type="PANTHER" id="PTHR31829">
    <property type="entry name" value="PYRIDOXAL 5'-PHOSPHATE SYNTHASE SUBUNIT SNZ1-RELATED"/>
    <property type="match status" value="1"/>
</dbReference>
<comment type="function">
    <text evidence="8">Catalyzes the formation of pyridoxal 5'-phosphate from ribose 5-phosphate (RBP), glyceraldehyde 3-phosphate (G3P) and ammonia. The ammonia is provided by the PdxT subunit. Can also use ribulose 5-phosphate and dihydroxyacetone phosphate as substrates, resulting from enzyme-catalyzed isomerization of RBP and G3P, respectively.</text>
</comment>
<evidence type="ECO:0000259" key="10">
    <source>
        <dbReference type="Pfam" id="PF01680"/>
    </source>
</evidence>
<keyword evidence="3 8" id="KW-0663">Pyridoxal phosphate</keyword>
<dbReference type="HAMAP" id="MF_01824">
    <property type="entry name" value="PdxS"/>
    <property type="match status" value="1"/>
</dbReference>
<dbReference type="GO" id="GO:0008615">
    <property type="term" value="P:pyridoxine biosynthetic process"/>
    <property type="evidence" value="ECO:0007669"/>
    <property type="project" value="TreeGrafter"/>
</dbReference>
<proteinExistence type="inferred from homology"/>
<dbReference type="SUPFAM" id="SSF51366">
    <property type="entry name" value="Ribulose-phoshate binding barrel"/>
    <property type="match status" value="1"/>
</dbReference>
<reference evidence="12" key="1">
    <citation type="submission" date="2016-11" db="EMBL/GenBank/DDBJ databases">
        <authorList>
            <person name="Varghese N."/>
            <person name="Submissions S."/>
        </authorList>
    </citation>
    <scope>NUCLEOTIDE SEQUENCE [LARGE SCALE GENOMIC DNA]</scope>
    <source>
        <strain evidence="12">DSM 15285</strain>
    </source>
</reference>
<dbReference type="FunFam" id="3.20.20.70:FF:000001">
    <property type="entry name" value="Pyridoxine biosynthesis protein PDX1"/>
    <property type="match status" value="1"/>
</dbReference>
<dbReference type="UniPathway" id="UPA00245"/>
<dbReference type="OrthoDB" id="9772545at2"/>
<dbReference type="PIRSF" id="PIRSF029271">
    <property type="entry name" value="Pdx1"/>
    <property type="match status" value="1"/>
</dbReference>
<feature type="binding site" evidence="8">
    <location>
        <position position="162"/>
    </location>
    <ligand>
        <name>D-glyceraldehyde 3-phosphate</name>
        <dbReference type="ChEBI" id="CHEBI:59776"/>
    </ligand>
</feature>
<evidence type="ECO:0000256" key="7">
    <source>
        <dbReference type="ARBA" id="ARBA00061750"/>
    </source>
</evidence>
<evidence type="ECO:0000313" key="12">
    <source>
        <dbReference type="Proteomes" id="UP000242520"/>
    </source>
</evidence>
<sequence>MSRYELNKNLAQMLKGGVIMDVTNPEEAKIAEEAGACAVMALERVPADIRRYGGVARASDPKIIKSIQEAVSIPVMAKVRIGHFVEAQILEALKIDYIDESEVLTPADPKLHIDKKAFKVPFVCGAKNLGEALRRIAEGASMIRTKGEPGTGDVIEAVKHMRMMNSEIRRIKGLSKDELMDAAKELQAPIHLVEYVHEHGKLPVVNFAAGGIATPADAAMMMQLGCDGVFVGSGIFKSGDPKKRASAIVKAVTHFDDPDILAQVSENLGEAMVGINVYSIDEEKRMANRGY</sequence>
<evidence type="ECO:0000313" key="11">
    <source>
        <dbReference type="EMBL" id="SHH22503.1"/>
    </source>
</evidence>
<dbReference type="Proteomes" id="UP000242520">
    <property type="component" value="Unassembled WGS sequence"/>
</dbReference>
<feature type="binding site" evidence="8">
    <location>
        <position position="21"/>
    </location>
    <ligand>
        <name>D-ribose 5-phosphate</name>
        <dbReference type="ChEBI" id="CHEBI:78346"/>
    </ligand>
</feature>
<comment type="pathway">
    <text evidence="1 8">Cofactor biosynthesis; pyridoxal 5'-phosphate biosynthesis.</text>
</comment>
<dbReference type="InterPro" id="IPR013785">
    <property type="entry name" value="Aldolase_TIM"/>
</dbReference>
<dbReference type="STRING" id="1123350.SAMN02744040_01268"/>
<comment type="subunit">
    <text evidence="7">Homohexamer and homododecamer. In the presence of PdxT, forms a dodecamer of heterodimers.</text>
</comment>
<evidence type="ECO:0000256" key="1">
    <source>
        <dbReference type="ARBA" id="ARBA00004737"/>
    </source>
</evidence>
<protein>
    <recommendedName>
        <fullName evidence="8">Pyridoxal 5'-phosphate synthase subunit PdxS</fullName>
        <shortName evidence="8">PLP synthase subunit PdxS</shortName>
        <ecNumber evidence="8">4.3.3.6</ecNumber>
    </recommendedName>
    <alternativeName>
        <fullName evidence="8">Pdx1</fullName>
    </alternativeName>
</protein>
<dbReference type="GO" id="GO:0006520">
    <property type="term" value="P:amino acid metabolic process"/>
    <property type="evidence" value="ECO:0007669"/>
    <property type="project" value="TreeGrafter"/>
</dbReference>
<keyword evidence="4 8" id="KW-0456">Lyase</keyword>
<feature type="binding site" evidence="8">
    <location>
        <position position="150"/>
    </location>
    <ligand>
        <name>D-ribose 5-phosphate</name>
        <dbReference type="ChEBI" id="CHEBI:78346"/>
    </ligand>
</feature>
<comment type="similarity">
    <text evidence="2 8 9">Belongs to the PdxS/SNZ family.</text>
</comment>
<keyword evidence="12" id="KW-1185">Reference proteome</keyword>
<dbReference type="PROSITE" id="PS51129">
    <property type="entry name" value="PDXS_SNZ_2"/>
    <property type="match status" value="1"/>
</dbReference>
<dbReference type="Pfam" id="PF01680">
    <property type="entry name" value="SOR_SNZ"/>
    <property type="match status" value="1"/>
</dbReference>
<dbReference type="AlphaFoldDB" id="A0A1M5R9K5"/>
<dbReference type="EMBL" id="FQXH01000011">
    <property type="protein sequence ID" value="SHH22503.1"/>
    <property type="molecule type" value="Genomic_DNA"/>
</dbReference>
<dbReference type="NCBIfam" id="TIGR00343">
    <property type="entry name" value="pyridoxal 5'-phosphate synthase lyase subunit PdxS"/>
    <property type="match status" value="1"/>
</dbReference>
<evidence type="ECO:0000256" key="8">
    <source>
        <dbReference type="HAMAP-Rule" id="MF_01824"/>
    </source>
</evidence>
<dbReference type="PROSITE" id="PS01235">
    <property type="entry name" value="PDXS_SNZ_1"/>
    <property type="match status" value="1"/>
</dbReference>
<evidence type="ECO:0000256" key="5">
    <source>
        <dbReference type="ARBA" id="ARBA00023270"/>
    </source>
</evidence>
<feature type="domain" description="PdxS/SNZ N-terminal" evidence="10">
    <location>
        <begin position="5"/>
        <end position="209"/>
    </location>
</feature>
<name>A0A1M5R9K5_9FIRM</name>
<dbReference type="InterPro" id="IPR001852">
    <property type="entry name" value="PdxS/SNZ"/>
</dbReference>
<dbReference type="PANTHER" id="PTHR31829:SF0">
    <property type="entry name" value="PYRIDOXAL 5'-PHOSPHATE SYNTHASE SUBUNIT SNZ1-RELATED"/>
    <property type="match status" value="1"/>
</dbReference>
<dbReference type="NCBIfam" id="NF003215">
    <property type="entry name" value="PRK04180.1"/>
    <property type="match status" value="1"/>
</dbReference>
<organism evidence="11 12">
    <name type="scientific">Tepidibacter thalassicus DSM 15285</name>
    <dbReference type="NCBI Taxonomy" id="1123350"/>
    <lineage>
        <taxon>Bacteria</taxon>
        <taxon>Bacillati</taxon>
        <taxon>Bacillota</taxon>
        <taxon>Clostridia</taxon>
        <taxon>Peptostreptococcales</taxon>
        <taxon>Peptostreptococcaceae</taxon>
        <taxon>Tepidibacter</taxon>
    </lineage>
</organism>
<dbReference type="RefSeq" id="WP_072724768.1">
    <property type="nucleotide sequence ID" value="NZ_FQXH01000011.1"/>
</dbReference>
<dbReference type="InterPro" id="IPR033755">
    <property type="entry name" value="PdxS/SNZ_N"/>
</dbReference>
<feature type="binding site" evidence="8">
    <location>
        <begin position="232"/>
        <end position="233"/>
    </location>
    <ligand>
        <name>D-ribose 5-phosphate</name>
        <dbReference type="ChEBI" id="CHEBI:78346"/>
    </ligand>
</feature>
<evidence type="ECO:0000256" key="4">
    <source>
        <dbReference type="ARBA" id="ARBA00023239"/>
    </source>
</evidence>
<gene>
    <name evidence="8" type="primary">pdxS</name>
    <name evidence="11" type="ORF">SAMN02744040_01268</name>
</gene>
<dbReference type="CDD" id="cd04727">
    <property type="entry name" value="pdxS"/>
    <property type="match status" value="1"/>
</dbReference>
<evidence type="ECO:0000256" key="3">
    <source>
        <dbReference type="ARBA" id="ARBA00022898"/>
    </source>
</evidence>
<dbReference type="Gene3D" id="3.20.20.70">
    <property type="entry name" value="Aldolase class I"/>
    <property type="match status" value="1"/>
</dbReference>
<dbReference type="InterPro" id="IPR011060">
    <property type="entry name" value="RibuloseP-bd_barrel"/>
</dbReference>
<comment type="catalytic activity">
    <reaction evidence="6 8">
        <text>aldehydo-D-ribose 5-phosphate + D-glyceraldehyde 3-phosphate + L-glutamine = pyridoxal 5'-phosphate + L-glutamate + phosphate + 3 H2O + H(+)</text>
        <dbReference type="Rhea" id="RHEA:31507"/>
        <dbReference type="ChEBI" id="CHEBI:15377"/>
        <dbReference type="ChEBI" id="CHEBI:15378"/>
        <dbReference type="ChEBI" id="CHEBI:29985"/>
        <dbReference type="ChEBI" id="CHEBI:43474"/>
        <dbReference type="ChEBI" id="CHEBI:58273"/>
        <dbReference type="ChEBI" id="CHEBI:58359"/>
        <dbReference type="ChEBI" id="CHEBI:59776"/>
        <dbReference type="ChEBI" id="CHEBI:597326"/>
        <dbReference type="EC" id="4.3.3.6"/>
    </reaction>
</comment>
<evidence type="ECO:0000256" key="6">
    <source>
        <dbReference type="ARBA" id="ARBA00047992"/>
    </source>
</evidence>
<keyword evidence="5 8" id="KW-0704">Schiff base</keyword>